<evidence type="ECO:0000259" key="2">
    <source>
        <dbReference type="Pfam" id="PF13302"/>
    </source>
</evidence>
<dbReference type="SUPFAM" id="SSF55729">
    <property type="entry name" value="Acyl-CoA N-acyltransferases (Nat)"/>
    <property type="match status" value="1"/>
</dbReference>
<dbReference type="OrthoDB" id="630895at2759"/>
<evidence type="ECO:0000313" key="4">
    <source>
        <dbReference type="Proteomes" id="UP000092154"/>
    </source>
</evidence>
<dbReference type="Proteomes" id="UP000092154">
    <property type="component" value="Unassembled WGS sequence"/>
</dbReference>
<accession>A0A1B7N426</accession>
<reference evidence="3 4" key="1">
    <citation type="submission" date="2016-06" db="EMBL/GenBank/DDBJ databases">
        <title>Comparative genomics of the ectomycorrhizal sister species Rhizopogon vinicolor and Rhizopogon vesiculosus (Basidiomycota: Boletales) reveals a divergence of the mating type B locus.</title>
        <authorList>
            <consortium name="DOE Joint Genome Institute"/>
            <person name="Mujic A.B."/>
            <person name="Kuo A."/>
            <person name="Tritt A."/>
            <person name="Lipzen A."/>
            <person name="Chen C."/>
            <person name="Johnson J."/>
            <person name="Sharma A."/>
            <person name="Barry K."/>
            <person name="Grigoriev I.V."/>
            <person name="Spatafora J.W."/>
        </authorList>
    </citation>
    <scope>NUCLEOTIDE SEQUENCE [LARGE SCALE GENOMIC DNA]</scope>
    <source>
        <strain evidence="3 4">AM-OR11-026</strain>
    </source>
</reference>
<feature type="domain" description="N-acetyltransferase" evidence="2">
    <location>
        <begin position="31"/>
        <end position="217"/>
    </location>
</feature>
<evidence type="ECO:0000256" key="1">
    <source>
        <dbReference type="SAM" id="MobiDB-lite"/>
    </source>
</evidence>
<proteinExistence type="predicted"/>
<dbReference type="InParanoid" id="A0A1B7N426"/>
<dbReference type="AlphaFoldDB" id="A0A1B7N426"/>
<feature type="region of interest" description="Disordered" evidence="1">
    <location>
        <begin position="1"/>
        <end position="20"/>
    </location>
</feature>
<dbReference type="InterPro" id="IPR000182">
    <property type="entry name" value="GNAT_dom"/>
</dbReference>
<sequence length="249" mass="28154">MTSQQSQVHPLEVNPQTGEPFLRLPAPHENIIITPPREGDQSTLMQHMNDPAVVGWIEGPPVPYLPEHADFWVQLVREQSDAILEYLRRSEEEFPNGPLQFVDACPVRYLREVKENGTDVLIGDIVFRRGPFEEVLDGVERRQMQEENACKQAGDPTIQFAVGDWLAVSHHGRGIMTAALGLLMSAWAIPRMGARHVVAHTVAGNIASHRVFEKNRFVNRGSFDNGKILRGEKKILCFLEWKLSNHTPR</sequence>
<dbReference type="Pfam" id="PF13302">
    <property type="entry name" value="Acetyltransf_3"/>
    <property type="match status" value="1"/>
</dbReference>
<dbReference type="GO" id="GO:0016747">
    <property type="term" value="F:acyltransferase activity, transferring groups other than amino-acyl groups"/>
    <property type="evidence" value="ECO:0007669"/>
    <property type="project" value="InterPro"/>
</dbReference>
<dbReference type="Gene3D" id="3.40.630.30">
    <property type="match status" value="1"/>
</dbReference>
<gene>
    <name evidence="3" type="ORF">K503DRAFT_799505</name>
</gene>
<protein>
    <recommendedName>
        <fullName evidence="2">N-acetyltransferase domain-containing protein</fullName>
    </recommendedName>
</protein>
<keyword evidence="4" id="KW-1185">Reference proteome</keyword>
<dbReference type="PANTHER" id="PTHR43328">
    <property type="entry name" value="ACETYLTRANSFERASE-RELATED"/>
    <property type="match status" value="1"/>
</dbReference>
<organism evidence="3 4">
    <name type="scientific">Rhizopogon vinicolor AM-OR11-026</name>
    <dbReference type="NCBI Taxonomy" id="1314800"/>
    <lineage>
        <taxon>Eukaryota</taxon>
        <taxon>Fungi</taxon>
        <taxon>Dikarya</taxon>
        <taxon>Basidiomycota</taxon>
        <taxon>Agaricomycotina</taxon>
        <taxon>Agaricomycetes</taxon>
        <taxon>Agaricomycetidae</taxon>
        <taxon>Boletales</taxon>
        <taxon>Suillineae</taxon>
        <taxon>Rhizopogonaceae</taxon>
        <taxon>Rhizopogon</taxon>
    </lineage>
</organism>
<dbReference type="STRING" id="1314800.A0A1B7N426"/>
<dbReference type="InterPro" id="IPR016181">
    <property type="entry name" value="Acyl_CoA_acyltransferase"/>
</dbReference>
<name>A0A1B7N426_9AGAM</name>
<dbReference type="EMBL" id="KV448243">
    <property type="protein sequence ID" value="OAX39606.1"/>
    <property type="molecule type" value="Genomic_DNA"/>
</dbReference>
<evidence type="ECO:0000313" key="3">
    <source>
        <dbReference type="EMBL" id="OAX39606.1"/>
    </source>
</evidence>
<dbReference type="PANTHER" id="PTHR43328:SF1">
    <property type="entry name" value="N-ACETYLTRANSFERASE DOMAIN-CONTAINING PROTEIN"/>
    <property type="match status" value="1"/>
</dbReference>